<keyword evidence="1" id="KW-0472">Membrane</keyword>
<accession>A0A6J4RXT9</accession>
<reference evidence="2" key="1">
    <citation type="submission" date="2020-02" db="EMBL/GenBank/DDBJ databases">
        <authorList>
            <person name="Meier V. D."/>
        </authorList>
    </citation>
    <scope>NUCLEOTIDE SEQUENCE</scope>
    <source>
        <strain evidence="2">AVDCRST_MAG96</strain>
    </source>
</reference>
<dbReference type="EMBL" id="CADCVN010000453">
    <property type="protein sequence ID" value="CAA9484849.1"/>
    <property type="molecule type" value="Genomic_DNA"/>
</dbReference>
<name>A0A6J4RXT9_9BACT</name>
<dbReference type="AlphaFoldDB" id="A0A6J4RXT9"/>
<evidence type="ECO:0000313" key="2">
    <source>
        <dbReference type="EMBL" id="CAA9484849.1"/>
    </source>
</evidence>
<gene>
    <name evidence="2" type="ORF">AVDCRST_MAG96-1203</name>
</gene>
<organism evidence="2">
    <name type="scientific">uncultured Segetibacter sp</name>
    <dbReference type="NCBI Taxonomy" id="481133"/>
    <lineage>
        <taxon>Bacteria</taxon>
        <taxon>Pseudomonadati</taxon>
        <taxon>Bacteroidota</taxon>
        <taxon>Chitinophagia</taxon>
        <taxon>Chitinophagales</taxon>
        <taxon>Chitinophagaceae</taxon>
        <taxon>Segetibacter</taxon>
        <taxon>environmental samples</taxon>
    </lineage>
</organism>
<proteinExistence type="predicted"/>
<evidence type="ECO:0000256" key="1">
    <source>
        <dbReference type="SAM" id="Phobius"/>
    </source>
</evidence>
<protein>
    <submittedName>
        <fullName evidence="2">Uncharacterized protein</fullName>
    </submittedName>
</protein>
<keyword evidence="1" id="KW-1133">Transmembrane helix</keyword>
<sequence>MNPKAPFGALKNFEKIKYHCRALPKNKSVASVVLSIQIICVKFFIYYLNMYLLNNHTWFFNFSNFLNGPKRALHPKCPFEPLKNL</sequence>
<feature type="transmembrane region" description="Helical" evidence="1">
    <location>
        <begin position="29"/>
        <end position="48"/>
    </location>
</feature>
<keyword evidence="1" id="KW-0812">Transmembrane</keyword>